<dbReference type="RefSeq" id="XP_018709403.1">
    <property type="nucleotide sequence ID" value="XM_018855184.1"/>
</dbReference>
<evidence type="ECO:0000313" key="2">
    <source>
        <dbReference type="Proteomes" id="UP000092555"/>
    </source>
</evidence>
<dbReference type="GeneID" id="30028160"/>
<gene>
    <name evidence="1" type="ORF">METBIDRAFT_226698</name>
</gene>
<evidence type="ECO:0000313" key="1">
    <source>
        <dbReference type="EMBL" id="OBA18008.1"/>
    </source>
</evidence>
<organism evidence="1 2">
    <name type="scientific">Metschnikowia bicuspidata var. bicuspidata NRRL YB-4993</name>
    <dbReference type="NCBI Taxonomy" id="869754"/>
    <lineage>
        <taxon>Eukaryota</taxon>
        <taxon>Fungi</taxon>
        <taxon>Dikarya</taxon>
        <taxon>Ascomycota</taxon>
        <taxon>Saccharomycotina</taxon>
        <taxon>Pichiomycetes</taxon>
        <taxon>Metschnikowiaceae</taxon>
        <taxon>Metschnikowia</taxon>
    </lineage>
</organism>
<protein>
    <submittedName>
        <fullName evidence="1">Uncharacterized protein</fullName>
    </submittedName>
</protein>
<sequence length="132" mass="14963">MRAIASRVPFIASPASAGHVTAVQIIRQVFETMQRCNKTQAQSSFKRYRQKRGACADLKENVPFWNTTMDALANFKDYASRSRLRFHADLRGVSTPGCEISQSKLVGTLALPFFYSRRKSTISISKQKHHVR</sequence>
<accession>A0A1A0H225</accession>
<name>A0A1A0H225_9ASCO</name>
<dbReference type="EMBL" id="LXTC01000009">
    <property type="protein sequence ID" value="OBA18008.1"/>
    <property type="molecule type" value="Genomic_DNA"/>
</dbReference>
<dbReference type="AlphaFoldDB" id="A0A1A0H225"/>
<reference evidence="1 2" key="1">
    <citation type="submission" date="2016-05" db="EMBL/GenBank/DDBJ databases">
        <title>Comparative genomics of biotechnologically important yeasts.</title>
        <authorList>
            <consortium name="DOE Joint Genome Institute"/>
            <person name="Riley R."/>
            <person name="Haridas S."/>
            <person name="Wolfe K.H."/>
            <person name="Lopes M.R."/>
            <person name="Hittinger C.T."/>
            <person name="Goker M."/>
            <person name="Salamov A."/>
            <person name="Wisecaver J."/>
            <person name="Long T.M."/>
            <person name="Aerts A.L."/>
            <person name="Barry K."/>
            <person name="Choi C."/>
            <person name="Clum A."/>
            <person name="Coughlan A.Y."/>
            <person name="Deshpande S."/>
            <person name="Douglass A.P."/>
            <person name="Hanson S.J."/>
            <person name="Klenk H.-P."/>
            <person name="LaButti K."/>
            <person name="Lapidus A."/>
            <person name="Lindquist E."/>
            <person name="Lipzen A."/>
            <person name="Meier-kolthoff J.P."/>
            <person name="Ohm R.A."/>
            <person name="Otillar R.P."/>
            <person name="Pangilinan J."/>
            <person name="Peng Y."/>
            <person name="Rokas A."/>
            <person name="Rosa C.A."/>
            <person name="Scheuner C."/>
            <person name="Sibirny A.A."/>
            <person name="Slot J.C."/>
            <person name="Stielow J.B."/>
            <person name="Sun H."/>
            <person name="Kurtzman C.P."/>
            <person name="Blackwell M."/>
            <person name="Grigoriev I.V."/>
            <person name="Jeffries T.W."/>
        </authorList>
    </citation>
    <scope>NUCLEOTIDE SEQUENCE [LARGE SCALE GENOMIC DNA]</scope>
    <source>
        <strain evidence="1 2">NRRL YB-4993</strain>
    </source>
</reference>
<proteinExistence type="predicted"/>
<keyword evidence="2" id="KW-1185">Reference proteome</keyword>
<dbReference type="Proteomes" id="UP000092555">
    <property type="component" value="Unassembled WGS sequence"/>
</dbReference>
<comment type="caution">
    <text evidence="1">The sequence shown here is derived from an EMBL/GenBank/DDBJ whole genome shotgun (WGS) entry which is preliminary data.</text>
</comment>